<reference evidence="2" key="1">
    <citation type="submission" date="2018-02" db="EMBL/GenBank/DDBJ databases">
        <title>Genome sequence of Desulfocucumis palustris strain NAW-5.</title>
        <authorList>
            <person name="Watanabe M."/>
            <person name="Kojima H."/>
            <person name="Fukui M."/>
        </authorList>
    </citation>
    <scope>NUCLEOTIDE SEQUENCE [LARGE SCALE GENOMIC DNA]</scope>
    <source>
        <strain evidence="2">NAW-5</strain>
    </source>
</reference>
<dbReference type="EMBL" id="BFAV01000157">
    <property type="protein sequence ID" value="GBF35296.1"/>
    <property type="molecule type" value="Genomic_DNA"/>
</dbReference>
<gene>
    <name evidence="1" type="ORF">DCCM_4419</name>
</gene>
<evidence type="ECO:0000313" key="2">
    <source>
        <dbReference type="Proteomes" id="UP000239549"/>
    </source>
</evidence>
<organism evidence="1 2">
    <name type="scientific">Desulfocucumis palustris</name>
    <dbReference type="NCBI Taxonomy" id="1898651"/>
    <lineage>
        <taxon>Bacteria</taxon>
        <taxon>Bacillati</taxon>
        <taxon>Bacillota</taxon>
        <taxon>Clostridia</taxon>
        <taxon>Eubacteriales</taxon>
        <taxon>Desulfocucumaceae</taxon>
        <taxon>Desulfocucumis</taxon>
    </lineage>
</organism>
<dbReference type="Proteomes" id="UP000239549">
    <property type="component" value="Unassembled WGS sequence"/>
</dbReference>
<comment type="caution">
    <text evidence="1">The sequence shown here is derived from an EMBL/GenBank/DDBJ whole genome shotgun (WGS) entry which is preliminary data.</text>
</comment>
<evidence type="ECO:0000313" key="1">
    <source>
        <dbReference type="EMBL" id="GBF35296.1"/>
    </source>
</evidence>
<sequence>MPLRNIPPFTGLFSLPAFNNLQKTGRFIKRLSPAYIEIIYKFHNINNAHLHAK</sequence>
<keyword evidence="2" id="KW-1185">Reference proteome</keyword>
<protein>
    <submittedName>
        <fullName evidence="1">Uncharacterized protein</fullName>
    </submittedName>
</protein>
<proteinExistence type="predicted"/>
<dbReference type="AlphaFoldDB" id="A0A2L2XLV9"/>
<name>A0A2L2XLV9_9FIRM</name>
<accession>A0A2L2XLV9</accession>